<keyword evidence="1 7" id="KW-1003">Cell membrane</keyword>
<evidence type="ECO:0000256" key="3">
    <source>
        <dbReference type="ARBA" id="ARBA00022989"/>
    </source>
</evidence>
<dbReference type="OrthoDB" id="9814591at2"/>
<dbReference type="EMBL" id="CP003587">
    <property type="protein sequence ID" value="AGY58555.1"/>
    <property type="molecule type" value="Genomic_DNA"/>
</dbReference>
<name>U5QLJ9_GLOK1</name>
<keyword evidence="4 7" id="KW-0472">Membrane</keyword>
<dbReference type="Gene3D" id="3.30.1490.480">
    <property type="entry name" value="Endolytic murein transglycosylase"/>
    <property type="match status" value="1"/>
</dbReference>
<dbReference type="CDD" id="cd08010">
    <property type="entry name" value="MltG_like"/>
    <property type="match status" value="1"/>
</dbReference>
<dbReference type="Pfam" id="PF02618">
    <property type="entry name" value="YceG"/>
    <property type="match status" value="1"/>
</dbReference>
<keyword evidence="8" id="KW-0732">Signal</keyword>
<evidence type="ECO:0000313" key="10">
    <source>
        <dbReference type="Proteomes" id="UP000017396"/>
    </source>
</evidence>
<feature type="signal peptide" evidence="8">
    <location>
        <begin position="1"/>
        <end position="18"/>
    </location>
</feature>
<dbReference type="PATRIC" id="fig|1183438.3.peg.2269"/>
<dbReference type="Gene3D" id="3.30.160.60">
    <property type="entry name" value="Classic Zinc Finger"/>
    <property type="match status" value="1"/>
</dbReference>
<evidence type="ECO:0000256" key="7">
    <source>
        <dbReference type="HAMAP-Rule" id="MF_02065"/>
    </source>
</evidence>
<evidence type="ECO:0000256" key="6">
    <source>
        <dbReference type="ARBA" id="ARBA00023316"/>
    </source>
</evidence>
<comment type="similarity">
    <text evidence="7">Belongs to the transglycosylase MltG family.</text>
</comment>
<keyword evidence="5 7" id="KW-0456">Lyase</keyword>
<evidence type="ECO:0000256" key="5">
    <source>
        <dbReference type="ARBA" id="ARBA00023239"/>
    </source>
</evidence>
<dbReference type="GO" id="GO:0005886">
    <property type="term" value="C:plasma membrane"/>
    <property type="evidence" value="ECO:0007669"/>
    <property type="project" value="UniProtKB-UniRule"/>
</dbReference>
<gene>
    <name evidence="7" type="primary">mltG</name>
    <name evidence="9" type="ORF">GKIL_2309</name>
</gene>
<dbReference type="AlphaFoldDB" id="U5QLJ9"/>
<feature type="chain" id="PRO_5004664063" description="Endolytic murein transglycosylase" evidence="8">
    <location>
        <begin position="19"/>
        <end position="343"/>
    </location>
</feature>
<dbReference type="GO" id="GO:0071555">
    <property type="term" value="P:cell wall organization"/>
    <property type="evidence" value="ECO:0007669"/>
    <property type="project" value="UniProtKB-KW"/>
</dbReference>
<dbReference type="RefSeq" id="WP_023173717.1">
    <property type="nucleotide sequence ID" value="NC_022600.1"/>
</dbReference>
<dbReference type="Proteomes" id="UP000017396">
    <property type="component" value="Chromosome"/>
</dbReference>
<dbReference type="STRING" id="1183438.GKIL_2309"/>
<comment type="catalytic activity">
    <reaction evidence="7">
        <text>a peptidoglycan chain = a peptidoglycan chain with N-acetyl-1,6-anhydromuramyl-[peptide] at the reducing end + a peptidoglycan chain with N-acetylglucosamine at the non-reducing end.</text>
        <dbReference type="EC" id="4.2.2.29"/>
    </reaction>
</comment>
<evidence type="ECO:0000256" key="8">
    <source>
        <dbReference type="SAM" id="SignalP"/>
    </source>
</evidence>
<evidence type="ECO:0000256" key="4">
    <source>
        <dbReference type="ARBA" id="ARBA00023136"/>
    </source>
</evidence>
<dbReference type="PANTHER" id="PTHR30518:SF2">
    <property type="entry name" value="ENDOLYTIC MUREIN TRANSGLYCOSYLASE"/>
    <property type="match status" value="1"/>
</dbReference>
<evidence type="ECO:0000313" key="9">
    <source>
        <dbReference type="EMBL" id="AGY58555.1"/>
    </source>
</evidence>
<evidence type="ECO:0000256" key="1">
    <source>
        <dbReference type="ARBA" id="ARBA00022475"/>
    </source>
</evidence>
<feature type="site" description="Important for catalytic activity" evidence="7">
    <location>
        <position position="214"/>
    </location>
</feature>
<keyword evidence="2 7" id="KW-0812">Transmembrane</keyword>
<keyword evidence="3 7" id="KW-1133">Transmembrane helix</keyword>
<dbReference type="GO" id="GO:0008932">
    <property type="term" value="F:lytic endotransglycosylase activity"/>
    <property type="evidence" value="ECO:0007669"/>
    <property type="project" value="UniProtKB-UniRule"/>
</dbReference>
<dbReference type="NCBIfam" id="TIGR00247">
    <property type="entry name" value="endolytic transglycosylase MltG"/>
    <property type="match status" value="1"/>
</dbReference>
<evidence type="ECO:0000256" key="2">
    <source>
        <dbReference type="ARBA" id="ARBA00022692"/>
    </source>
</evidence>
<dbReference type="EC" id="4.2.2.29" evidence="7"/>
<proteinExistence type="inferred from homology"/>
<dbReference type="InterPro" id="IPR003770">
    <property type="entry name" value="MLTG-like"/>
</dbReference>
<dbReference type="GO" id="GO:0009252">
    <property type="term" value="P:peptidoglycan biosynthetic process"/>
    <property type="evidence" value="ECO:0007669"/>
    <property type="project" value="UniProtKB-UniRule"/>
</dbReference>
<sequence>MFCRRLLLLLVLAGCALAGGWFWAAQPPERTRPVRVVVIAGSGSLRIGEQLAAAKAIRSSWAFWALVRFKGWQDQLKAGTYEIPPGRSLEAVAEQIRKGETLRFRYRILEGWNTLQMARYFEQLGYFKIEDFLRLTRGPQMLRPPWLPAGIDRLEGFLFPDTYDLPAEKLSARTAVTQMLGAFERLALPLYRTQPDPPRSLNEWVTLASLVEKEAAVSEERAVIAGVFVNRLRINMPLASDPTVEYAFGIRQSAERPLTYAQVRQPSPYNTYIQPGLPPTPIASPGLASLRAALQPALTPYLYFVARYDGTHVFSRTEAEHEQAKKRIRAERLARRGAVGAGR</sequence>
<dbReference type="eggNOG" id="COG1559">
    <property type="taxonomic scope" value="Bacteria"/>
</dbReference>
<protein>
    <recommendedName>
        <fullName evidence="7">Endolytic murein transglycosylase</fullName>
        <ecNumber evidence="7">4.2.2.29</ecNumber>
    </recommendedName>
    <alternativeName>
        <fullName evidence="7">Peptidoglycan lytic transglycosylase</fullName>
    </alternativeName>
    <alternativeName>
        <fullName evidence="7">Peptidoglycan polymerization terminase</fullName>
    </alternativeName>
</protein>
<organism evidence="9 10">
    <name type="scientific">Gloeobacter kilaueensis (strain ATCC BAA-2537 / CCAP 1431/1 / ULC 316 / JS1)</name>
    <dbReference type="NCBI Taxonomy" id="1183438"/>
    <lineage>
        <taxon>Bacteria</taxon>
        <taxon>Bacillati</taxon>
        <taxon>Cyanobacteriota</taxon>
        <taxon>Cyanophyceae</taxon>
        <taxon>Gloeobacterales</taxon>
        <taxon>Gloeobacteraceae</taxon>
        <taxon>Gloeobacter</taxon>
    </lineage>
</organism>
<reference evidence="9 10" key="1">
    <citation type="journal article" date="2013" name="PLoS ONE">
        <title>Cultivation and Complete Genome Sequencing of Gloeobacter kilaueensis sp. nov., from a Lava Cave in Kilauea Caldera, Hawai'i.</title>
        <authorList>
            <person name="Saw J.H."/>
            <person name="Schatz M."/>
            <person name="Brown M.V."/>
            <person name="Kunkel D.D."/>
            <person name="Foster J.S."/>
            <person name="Shick H."/>
            <person name="Christensen S."/>
            <person name="Hou S."/>
            <person name="Wan X."/>
            <person name="Donachie S.P."/>
        </authorList>
    </citation>
    <scope>NUCLEOTIDE SEQUENCE [LARGE SCALE GENOMIC DNA]</scope>
    <source>
        <strain evidence="10">JS</strain>
    </source>
</reference>
<comment type="function">
    <text evidence="7">Functions as a peptidoglycan terminase that cleaves nascent peptidoglycan strands endolytically to terminate their elongation.</text>
</comment>
<keyword evidence="10" id="KW-1185">Reference proteome</keyword>
<dbReference type="PANTHER" id="PTHR30518">
    <property type="entry name" value="ENDOLYTIC MUREIN TRANSGLYCOSYLASE"/>
    <property type="match status" value="1"/>
</dbReference>
<dbReference type="HOGENOM" id="CLU_025574_0_2_3"/>
<keyword evidence="7" id="KW-0997">Cell inner membrane</keyword>
<keyword evidence="6 7" id="KW-0961">Cell wall biogenesis/degradation</keyword>
<dbReference type="HAMAP" id="MF_02065">
    <property type="entry name" value="MltG"/>
    <property type="match status" value="1"/>
</dbReference>
<dbReference type="KEGG" id="glj:GKIL_2309"/>
<accession>U5QLJ9</accession>